<dbReference type="EMBL" id="JACIEC010000001">
    <property type="protein sequence ID" value="MBB4142294.1"/>
    <property type="molecule type" value="Genomic_DNA"/>
</dbReference>
<dbReference type="AlphaFoldDB" id="A0A7W6LDB7"/>
<protein>
    <recommendedName>
        <fullName evidence="4">DUF3828 domain-containing protein</fullName>
    </recommendedName>
</protein>
<dbReference type="Proteomes" id="UP000519897">
    <property type="component" value="Unassembled WGS sequence"/>
</dbReference>
<proteinExistence type="predicted"/>
<evidence type="ECO:0008006" key="4">
    <source>
        <dbReference type="Google" id="ProtNLM"/>
    </source>
</evidence>
<gene>
    <name evidence="2" type="ORF">GGQ72_000793</name>
</gene>
<comment type="caution">
    <text evidence="2">The sequence shown here is derived from an EMBL/GenBank/DDBJ whole genome shotgun (WGS) entry which is preliminary data.</text>
</comment>
<evidence type="ECO:0000313" key="3">
    <source>
        <dbReference type="Proteomes" id="UP000519897"/>
    </source>
</evidence>
<keyword evidence="1" id="KW-0732">Signal</keyword>
<organism evidence="2 3">
    <name type="scientific">Rhizobium rhizoryzae</name>
    <dbReference type="NCBI Taxonomy" id="451876"/>
    <lineage>
        <taxon>Bacteria</taxon>
        <taxon>Pseudomonadati</taxon>
        <taxon>Pseudomonadota</taxon>
        <taxon>Alphaproteobacteria</taxon>
        <taxon>Hyphomicrobiales</taxon>
        <taxon>Rhizobiaceae</taxon>
        <taxon>Rhizobium/Agrobacterium group</taxon>
        <taxon>Rhizobium</taxon>
    </lineage>
</organism>
<keyword evidence="3" id="KW-1185">Reference proteome</keyword>
<sequence>MRMLPIVLLATGLATNVFAADVTDPVKQVMDMTKFNWESVDQEWKYIFDKDPLSKLYSKRFQDAYKEASKHPAYDTENNQPGDPFGYDVITNSQDGCPLQDIKITPAAPQNGVTEVKVSFKMWTCIDDAQIKDGISEVSFDIITENGKTVIDDIHRIGDGEKDSLLAEMQAIAKGQ</sequence>
<dbReference type="RefSeq" id="WP_062554628.1">
    <property type="nucleotide sequence ID" value="NZ_CP049250.1"/>
</dbReference>
<evidence type="ECO:0000256" key="1">
    <source>
        <dbReference type="SAM" id="SignalP"/>
    </source>
</evidence>
<reference evidence="2 3" key="1">
    <citation type="submission" date="2020-08" db="EMBL/GenBank/DDBJ databases">
        <title>Genomic Encyclopedia of Type Strains, Phase IV (KMG-IV): sequencing the most valuable type-strain genomes for metagenomic binning, comparative biology and taxonomic classification.</title>
        <authorList>
            <person name="Goeker M."/>
        </authorList>
    </citation>
    <scope>NUCLEOTIDE SEQUENCE [LARGE SCALE GENOMIC DNA]</scope>
    <source>
        <strain evidence="2 3">DSM 29514</strain>
    </source>
</reference>
<evidence type="ECO:0000313" key="2">
    <source>
        <dbReference type="EMBL" id="MBB4142294.1"/>
    </source>
</evidence>
<name>A0A7W6LDB7_9HYPH</name>
<feature type="chain" id="PRO_5030794483" description="DUF3828 domain-containing protein" evidence="1">
    <location>
        <begin position="20"/>
        <end position="176"/>
    </location>
</feature>
<feature type="signal peptide" evidence="1">
    <location>
        <begin position="1"/>
        <end position="19"/>
    </location>
</feature>
<accession>A0A7W6LDB7</accession>